<protein>
    <submittedName>
        <fullName evidence="1">Uncharacterized protein</fullName>
    </submittedName>
</protein>
<keyword evidence="2" id="KW-1185">Reference proteome</keyword>
<reference evidence="2" key="1">
    <citation type="submission" date="2024-04" db="EMBL/GenBank/DDBJ databases">
        <authorList>
            <person name="Shaw F."/>
            <person name="Minotto A."/>
        </authorList>
    </citation>
    <scope>NUCLEOTIDE SEQUENCE [LARGE SCALE GENOMIC DNA]</scope>
</reference>
<name>A0ABP1E6V0_9APHY</name>
<sequence length="122" mass="13314">MVTRTTSAKIREIAKKLHLVPFDGGALLLVSQEHAFATSNSPRLGRPSSHPRGLISARKNTPTALQLNEVWATSSLRAIASPVVGLNRPYNAILSESIIVQHLSDKHDGRLAFRCRPVDQAN</sequence>
<dbReference type="Proteomes" id="UP001497453">
    <property type="component" value="Chromosome 8"/>
</dbReference>
<dbReference type="EMBL" id="OZ037951">
    <property type="protein sequence ID" value="CAL1715660.1"/>
    <property type="molecule type" value="Genomic_DNA"/>
</dbReference>
<accession>A0ABP1E6V0</accession>
<gene>
    <name evidence="1" type="ORF">GFSPODELE1_LOCUS10353</name>
</gene>
<evidence type="ECO:0000313" key="2">
    <source>
        <dbReference type="Proteomes" id="UP001497453"/>
    </source>
</evidence>
<evidence type="ECO:0000313" key="1">
    <source>
        <dbReference type="EMBL" id="CAL1715660.1"/>
    </source>
</evidence>
<proteinExistence type="predicted"/>
<organism evidence="1 2">
    <name type="scientific">Somion occarium</name>
    <dbReference type="NCBI Taxonomy" id="3059160"/>
    <lineage>
        <taxon>Eukaryota</taxon>
        <taxon>Fungi</taxon>
        <taxon>Dikarya</taxon>
        <taxon>Basidiomycota</taxon>
        <taxon>Agaricomycotina</taxon>
        <taxon>Agaricomycetes</taxon>
        <taxon>Polyporales</taxon>
        <taxon>Cerrenaceae</taxon>
        <taxon>Somion</taxon>
    </lineage>
</organism>